<evidence type="ECO:0000256" key="1">
    <source>
        <dbReference type="ARBA" id="ARBA00000124"/>
    </source>
</evidence>
<comment type="similarity">
    <text evidence="2">Belongs to the glycosyl hydrolase 16 family.</text>
</comment>
<dbReference type="VEuPathDB" id="FungiDB:FOXG_22849"/>
<evidence type="ECO:0000256" key="3">
    <source>
        <dbReference type="ARBA" id="ARBA00012599"/>
    </source>
</evidence>
<dbReference type="SUPFAM" id="SSF49899">
    <property type="entry name" value="Concanavalin A-like lectins/glucanases"/>
    <property type="match status" value="1"/>
</dbReference>
<dbReference type="EMBL" id="DS231748">
    <property type="protein sequence ID" value="KNB20525.1"/>
    <property type="molecule type" value="Genomic_DNA"/>
</dbReference>
<dbReference type="InterPro" id="IPR050546">
    <property type="entry name" value="Glycosyl_Hydrlase_16"/>
</dbReference>
<dbReference type="RefSeq" id="XP_018258570.1">
    <property type="nucleotide sequence ID" value="XM_018403268.1"/>
</dbReference>
<proteinExistence type="inferred from homology"/>
<evidence type="ECO:0000313" key="8">
    <source>
        <dbReference type="Proteomes" id="UP000009097"/>
    </source>
</evidence>
<reference evidence="7" key="1">
    <citation type="submission" date="2007-04" db="EMBL/GenBank/DDBJ databases">
        <authorList>
            <consortium name="The Broad Institute Genome Sequencing Platform"/>
            <person name="Birren B."/>
            <person name="Lander E."/>
            <person name="Galagan J."/>
            <person name="Nusbaum C."/>
            <person name="Devon K."/>
            <person name="Ma L.-J."/>
            <person name="Jaffe D."/>
            <person name="Butler J."/>
            <person name="Alvarez P."/>
            <person name="Gnerre S."/>
            <person name="Grabherr M."/>
            <person name="Kleber M."/>
            <person name="Mauceli E."/>
            <person name="Brockman W."/>
            <person name="MacCallum I.A."/>
            <person name="Young S."/>
            <person name="LaButti K."/>
            <person name="DeCaprio D."/>
            <person name="Crawford M."/>
            <person name="Koehrsen M."/>
            <person name="Engels R."/>
            <person name="Montgomery P."/>
            <person name="Pearson M."/>
            <person name="Howarth C."/>
            <person name="Larson L."/>
            <person name="White J."/>
            <person name="O'Leary S."/>
            <person name="Kodira C."/>
            <person name="Zeng Q."/>
            <person name="Yandava C."/>
            <person name="Alvarado L."/>
            <person name="Kistler C."/>
            <person name="Shim W.-B."/>
            <person name="Kang S."/>
            <person name="Woloshuk C."/>
        </authorList>
    </citation>
    <scope>NUCLEOTIDE SEQUENCE</scope>
    <source>
        <strain evidence="7">4287</strain>
    </source>
</reference>
<keyword evidence="5" id="KW-0326">Glycosidase</keyword>
<dbReference type="CDD" id="cd02181">
    <property type="entry name" value="GH16_fungal_Lam16A_glucanase"/>
    <property type="match status" value="1"/>
</dbReference>
<gene>
    <name evidence="7" type="ORF">FOXG_22849</name>
</gene>
<dbReference type="Pfam" id="PF26113">
    <property type="entry name" value="GH16_XgeA"/>
    <property type="match status" value="1"/>
</dbReference>
<keyword evidence="4" id="KW-0378">Hydrolase</keyword>
<dbReference type="GO" id="GO:0052861">
    <property type="term" value="F:endo-1,3(4)-beta-glucanase activity"/>
    <property type="evidence" value="ECO:0007669"/>
    <property type="project" value="UniProtKB-EC"/>
</dbReference>
<sequence length="362" mass="40143">MFCTYVQIWLASTSDPMGDICTSRSPRDLTHIIFLFFTIWMTIDRMRIICLAIASTAMIRGINVSAQYTLSNRIDSSNFFNSFDFFDEEDPTHGFVEYVDSTTAKSQGLARVSGNGIYLGVDYKTENPPNGRKSVRIHSQKSFTHGLFIADITHMPGSIPGVWPAFWMFGPDWPFSGEIDIIEGVNTQTHNGMYLHTGPGCIVNNEGSDQSTLQIGDDCNAPGGCGQITSRSQNYGNGFNSVKGGVYATEWTSEYIAVWFFQRGSVPSDIRTGHPDPTSWGPAAARFNGGDGCHLDDHFKEHRIVFDTTFCGDWAGSPGIWDSNPETAALGDCKTYIASNPSHLREAYWLIKSIEIYQEPRA</sequence>
<reference evidence="7" key="2">
    <citation type="journal article" date="2010" name="Nature">
        <title>Comparative genomics reveals mobile pathogenicity chromosomes in Fusarium.</title>
        <authorList>
            <person name="Ma L.J."/>
            <person name="van der Does H.C."/>
            <person name="Borkovich K.A."/>
            <person name="Coleman J.J."/>
            <person name="Daboussi M.J."/>
            <person name="Di Pietro A."/>
            <person name="Dufresne M."/>
            <person name="Freitag M."/>
            <person name="Grabherr M."/>
            <person name="Henrissat B."/>
            <person name="Houterman P.M."/>
            <person name="Kang S."/>
            <person name="Shim W.B."/>
            <person name="Woloshuk C."/>
            <person name="Xie X."/>
            <person name="Xu J.R."/>
            <person name="Antoniw J."/>
            <person name="Baker S.E."/>
            <person name="Bluhm B.H."/>
            <person name="Breakspear A."/>
            <person name="Brown D.W."/>
            <person name="Butchko R.A."/>
            <person name="Chapman S."/>
            <person name="Coulson R."/>
            <person name="Coutinho P.M."/>
            <person name="Danchin E.G."/>
            <person name="Diener A."/>
            <person name="Gale L.R."/>
            <person name="Gardiner D.M."/>
            <person name="Goff S."/>
            <person name="Hammond-Kosack K.E."/>
            <person name="Hilburn K."/>
            <person name="Hua-Van A."/>
            <person name="Jonkers W."/>
            <person name="Kazan K."/>
            <person name="Kodira C.D."/>
            <person name="Koehrsen M."/>
            <person name="Kumar L."/>
            <person name="Lee Y.H."/>
            <person name="Li L."/>
            <person name="Manners J.M."/>
            <person name="Miranda-Saavedra D."/>
            <person name="Mukherjee M."/>
            <person name="Park G."/>
            <person name="Park J."/>
            <person name="Park S.Y."/>
            <person name="Proctor R.H."/>
            <person name="Regev A."/>
            <person name="Ruiz-Roldan M.C."/>
            <person name="Sain D."/>
            <person name="Sakthikumar S."/>
            <person name="Sykes S."/>
            <person name="Schwartz D.C."/>
            <person name="Turgeon B.G."/>
            <person name="Wapinski I."/>
            <person name="Yoder O."/>
            <person name="Young S."/>
            <person name="Zeng Q."/>
            <person name="Zhou S."/>
            <person name="Galagan J."/>
            <person name="Cuomo C.A."/>
            <person name="Kistler H.C."/>
            <person name="Rep M."/>
        </authorList>
    </citation>
    <scope>NUCLEOTIDE SEQUENCE [LARGE SCALE GENOMIC DNA]</scope>
    <source>
        <strain evidence="7">4287</strain>
    </source>
</reference>
<evidence type="ECO:0000313" key="7">
    <source>
        <dbReference type="EMBL" id="KNB20525.1"/>
    </source>
</evidence>
<protein>
    <recommendedName>
        <fullName evidence="3">endo-1,3(4)-beta-glucanase</fullName>
        <ecNumber evidence="3">3.2.1.6</ecNumber>
    </recommendedName>
</protein>
<name>A0A0J9WD41_FUSO4</name>
<dbReference type="GeneID" id="28963555"/>
<dbReference type="KEGG" id="fox:FOXG_22849"/>
<dbReference type="Proteomes" id="UP000009097">
    <property type="component" value="Unassembled WGS sequence"/>
</dbReference>
<dbReference type="InterPro" id="IPR013320">
    <property type="entry name" value="ConA-like_dom_sf"/>
</dbReference>
<evidence type="ECO:0000256" key="2">
    <source>
        <dbReference type="ARBA" id="ARBA00006865"/>
    </source>
</evidence>
<organism evidence="7 8">
    <name type="scientific">Fusarium oxysporum f. sp. lycopersici (strain 4287 / CBS 123668 / FGSC 9935 / NRRL 34936)</name>
    <name type="common">Fusarium vascular wilt of tomato</name>
    <dbReference type="NCBI Taxonomy" id="426428"/>
    <lineage>
        <taxon>Eukaryota</taxon>
        <taxon>Fungi</taxon>
        <taxon>Dikarya</taxon>
        <taxon>Ascomycota</taxon>
        <taxon>Pezizomycotina</taxon>
        <taxon>Sordariomycetes</taxon>
        <taxon>Hypocreomycetidae</taxon>
        <taxon>Hypocreales</taxon>
        <taxon>Nectriaceae</taxon>
        <taxon>Fusarium</taxon>
        <taxon>Fusarium oxysporum species complex</taxon>
    </lineage>
</organism>
<dbReference type="GO" id="GO:0009251">
    <property type="term" value="P:glucan catabolic process"/>
    <property type="evidence" value="ECO:0007669"/>
    <property type="project" value="TreeGrafter"/>
</dbReference>
<comment type="catalytic activity">
    <reaction evidence="1">
        <text>Endohydrolysis of (1-&gt;3)- or (1-&gt;4)-linkages in beta-D-glucans when the glucose residue whose reducing group is involved in the linkage to be hydrolyzed is itself substituted at C-3.</text>
        <dbReference type="EC" id="3.2.1.6"/>
    </reaction>
</comment>
<dbReference type="SMR" id="A0A0J9WD41"/>
<dbReference type="FunFam" id="2.60.120.200:FF:000114">
    <property type="entry name" value="Probable endo-1,3(4)-beta-glucanase NFIA_089530"/>
    <property type="match status" value="1"/>
</dbReference>
<feature type="domain" description="GH16" evidence="6">
    <location>
        <begin position="74"/>
        <end position="323"/>
    </location>
</feature>
<dbReference type="EC" id="3.2.1.6" evidence="3"/>
<evidence type="ECO:0000256" key="4">
    <source>
        <dbReference type="ARBA" id="ARBA00022801"/>
    </source>
</evidence>
<dbReference type="InterPro" id="IPR000757">
    <property type="entry name" value="Beta-glucanase-like"/>
</dbReference>
<dbReference type="Gene3D" id="2.60.120.200">
    <property type="match status" value="1"/>
</dbReference>
<accession>A0A0J9WD41</accession>
<dbReference type="PROSITE" id="PS51762">
    <property type="entry name" value="GH16_2"/>
    <property type="match status" value="1"/>
</dbReference>
<evidence type="ECO:0000259" key="6">
    <source>
        <dbReference type="PROSITE" id="PS51762"/>
    </source>
</evidence>
<dbReference type="AlphaFoldDB" id="A0A0J9WD41"/>
<dbReference type="OrthoDB" id="192832at2759"/>
<dbReference type="PANTHER" id="PTHR10963">
    <property type="entry name" value="GLYCOSYL HYDROLASE-RELATED"/>
    <property type="match status" value="1"/>
</dbReference>
<evidence type="ECO:0000256" key="5">
    <source>
        <dbReference type="ARBA" id="ARBA00023295"/>
    </source>
</evidence>
<dbReference type="PANTHER" id="PTHR10963:SF24">
    <property type="entry name" value="GLYCOSIDASE C21B10.07-RELATED"/>
    <property type="match status" value="1"/>
</dbReference>